<organism evidence="1 2">
    <name type="scientific">Sporothrix epigloea</name>
    <dbReference type="NCBI Taxonomy" id="1892477"/>
    <lineage>
        <taxon>Eukaryota</taxon>
        <taxon>Fungi</taxon>
        <taxon>Dikarya</taxon>
        <taxon>Ascomycota</taxon>
        <taxon>Pezizomycotina</taxon>
        <taxon>Sordariomycetes</taxon>
        <taxon>Sordariomycetidae</taxon>
        <taxon>Ophiostomatales</taxon>
        <taxon>Ophiostomataceae</taxon>
        <taxon>Sporothrix</taxon>
    </lineage>
</organism>
<keyword evidence="2" id="KW-1185">Reference proteome</keyword>
<name>A0ABP0DX61_9PEZI</name>
<reference evidence="1 2" key="1">
    <citation type="submission" date="2024-01" db="EMBL/GenBank/DDBJ databases">
        <authorList>
            <person name="Allen C."/>
            <person name="Tagirdzhanova G."/>
        </authorList>
    </citation>
    <scope>NUCLEOTIDE SEQUENCE [LARGE SCALE GENOMIC DNA]</scope>
    <source>
        <strain evidence="1 2">CBS 119000</strain>
    </source>
</reference>
<accession>A0ABP0DX61</accession>
<comment type="caution">
    <text evidence="1">The sequence shown here is derived from an EMBL/GenBank/DDBJ whole genome shotgun (WGS) entry which is preliminary data.</text>
</comment>
<gene>
    <name evidence="1" type="ORF">SEPCBS119000_005356</name>
</gene>
<proteinExistence type="predicted"/>
<sequence>MSGSPTEVGVEIRSDSKALDLLANLAPPALDDVVVLIASFMLASWPEKLLNIVHSDVISHRNILNERVSRLARCHKTIRLINANSVRRVSNLAVQIGRFHSVAIDNRQAAHACTCQVKSGWTSESTGAYYGNRCGFEGKLAGDPKTGQNELASVAIIFAFSKGPSPSIVEDVSVIVLSLPNVGNPVCFCVRELLAKRQQLSLSRSNSLT</sequence>
<protein>
    <submittedName>
        <fullName evidence="1">Uncharacterized protein</fullName>
    </submittedName>
</protein>
<evidence type="ECO:0000313" key="1">
    <source>
        <dbReference type="EMBL" id="CAK7272880.1"/>
    </source>
</evidence>
<evidence type="ECO:0000313" key="2">
    <source>
        <dbReference type="Proteomes" id="UP001642502"/>
    </source>
</evidence>
<dbReference type="EMBL" id="CAWUON010000099">
    <property type="protein sequence ID" value="CAK7272880.1"/>
    <property type="molecule type" value="Genomic_DNA"/>
</dbReference>
<dbReference type="Proteomes" id="UP001642502">
    <property type="component" value="Unassembled WGS sequence"/>
</dbReference>